<evidence type="ECO:0000256" key="1">
    <source>
        <dbReference type="ARBA" id="ARBA00007884"/>
    </source>
</evidence>
<feature type="domain" description="NADH:ubiquinone oxidoreductase intermediate-associated protein 30" evidence="3">
    <location>
        <begin position="20"/>
        <end position="167"/>
    </location>
</feature>
<dbReference type="Proteomes" id="UP000615003">
    <property type="component" value="Unassembled WGS sequence"/>
</dbReference>
<name>A0A2K4X7S4_PSEVC</name>
<reference evidence="5 6" key="2">
    <citation type="submission" date="2017-11" db="EMBL/GenBank/DDBJ databases">
        <authorList>
            <person name="Han C.G."/>
        </authorList>
    </citation>
    <scope>NUCLEOTIDE SEQUENCE [LARGE SCALE GENOMIC DNA]</scope>
    <source>
        <strain evidence="6">ATCC 43555</strain>
        <strain evidence="5">ATCC43555</strain>
    </source>
</reference>
<evidence type="ECO:0000259" key="3">
    <source>
        <dbReference type="Pfam" id="PF08547"/>
    </source>
</evidence>
<protein>
    <recommendedName>
        <fullName evidence="3">NADH:ubiquinone oxidoreductase intermediate-associated protein 30 domain-containing protein</fullName>
    </recommendedName>
</protein>
<dbReference type="PANTHER" id="PTHR13194">
    <property type="entry name" value="COMPLEX I INTERMEDIATE-ASSOCIATED PROTEIN 30"/>
    <property type="match status" value="1"/>
</dbReference>
<dbReference type="InterPro" id="IPR013857">
    <property type="entry name" value="NADH-UbQ_OxRdtase-assoc_prot30"/>
</dbReference>
<dbReference type="InterPro" id="IPR039131">
    <property type="entry name" value="NDUFAF1"/>
</dbReference>
<accession>A0A2K4X7S4</accession>
<dbReference type="Proteomes" id="UP000238288">
    <property type="component" value="Chromosome PCAR9a"/>
</dbReference>
<dbReference type="Pfam" id="PF08547">
    <property type="entry name" value="CIA30"/>
    <property type="match status" value="1"/>
</dbReference>
<sequence length="174" mass="19426">MTTVQLSSLFVFNALFLTTHANANQHWYVVNDSVMGGVSNSQVNQTAESLIFEGNVSLENNGGFASIRTELNAQGQNSKAIVLRIKGDGKTYQLRLRTSGYLDGPAYTHSFSTTKNEWMDIHFTPDDFTLTFRGRVLEQQPAFNFSDVKQLGFLIAGKQEGNFKLEVSKIEFKS</sequence>
<evidence type="ECO:0000313" key="7">
    <source>
        <dbReference type="Proteomes" id="UP000615003"/>
    </source>
</evidence>
<dbReference type="PANTHER" id="PTHR13194:SF19">
    <property type="entry name" value="NAD(P)-BINDING ROSSMANN-FOLD SUPERFAMILY PROTEIN"/>
    <property type="match status" value="1"/>
</dbReference>
<feature type="chain" id="PRO_5014373615" description="NADH:ubiquinone oxidoreductase intermediate-associated protein 30 domain-containing protein" evidence="2">
    <location>
        <begin position="24"/>
        <end position="174"/>
    </location>
</feature>
<dbReference type="GeneID" id="93663003"/>
<comment type="similarity">
    <text evidence="1">Belongs to the CIA30 family.</text>
</comment>
<evidence type="ECO:0000313" key="6">
    <source>
        <dbReference type="Proteomes" id="UP000238288"/>
    </source>
</evidence>
<evidence type="ECO:0000313" key="5">
    <source>
        <dbReference type="EMBL" id="SOU40367.1"/>
    </source>
</evidence>
<dbReference type="EMBL" id="AQGW01000018">
    <property type="protein sequence ID" value="MBE0382583.1"/>
    <property type="molecule type" value="Genomic_DNA"/>
</dbReference>
<dbReference type="InterPro" id="IPR008979">
    <property type="entry name" value="Galactose-bd-like_sf"/>
</dbReference>
<proteinExistence type="inferred from homology"/>
<reference evidence="4 7" key="1">
    <citation type="submission" date="2015-06" db="EMBL/GenBank/DDBJ databases">
        <title>Genome sequence of Pseudoalteromonas carrageenovora.</title>
        <authorList>
            <person name="Xie B.-B."/>
            <person name="Rong J.-C."/>
            <person name="Qin Q.-L."/>
            <person name="Zhang Y.-Z."/>
        </authorList>
    </citation>
    <scope>NUCLEOTIDE SEQUENCE [LARGE SCALE GENOMIC DNA]</scope>
    <source>
        <strain evidence="4 7">IAM 12662</strain>
    </source>
</reference>
<organism evidence="5 6">
    <name type="scientific">Pseudoalteromonas carrageenovora IAM 12662</name>
    <dbReference type="NCBI Taxonomy" id="1314868"/>
    <lineage>
        <taxon>Bacteria</taxon>
        <taxon>Pseudomonadati</taxon>
        <taxon>Pseudomonadota</taxon>
        <taxon>Gammaproteobacteria</taxon>
        <taxon>Alteromonadales</taxon>
        <taxon>Pseudoalteromonadaceae</taxon>
        <taxon>Pseudoalteromonas</taxon>
    </lineage>
</organism>
<feature type="signal peptide" evidence="2">
    <location>
        <begin position="1"/>
        <end position="23"/>
    </location>
</feature>
<dbReference type="RefSeq" id="WP_104642296.1">
    <property type="nucleotide sequence ID" value="NZ_AQGW01000018.1"/>
</dbReference>
<dbReference type="AlphaFoldDB" id="A0A2K4X7S4"/>
<keyword evidence="7" id="KW-1185">Reference proteome</keyword>
<dbReference type="SUPFAM" id="SSF49785">
    <property type="entry name" value="Galactose-binding domain-like"/>
    <property type="match status" value="1"/>
</dbReference>
<evidence type="ECO:0000256" key="2">
    <source>
        <dbReference type="SAM" id="SignalP"/>
    </source>
</evidence>
<dbReference type="EMBL" id="LT965928">
    <property type="protein sequence ID" value="SOU40367.1"/>
    <property type="molecule type" value="Genomic_DNA"/>
</dbReference>
<evidence type="ECO:0000313" key="4">
    <source>
        <dbReference type="EMBL" id="MBE0382583.1"/>
    </source>
</evidence>
<dbReference type="OrthoDB" id="442188at2"/>
<keyword evidence="2" id="KW-0732">Signal</keyword>
<gene>
    <name evidence="5" type="ORF">PCAR9_A20805</name>
    <name evidence="4" type="ORF">PCARR_a0927</name>
</gene>